<dbReference type="PANTHER" id="PTHR35793">
    <property type="entry name" value="INNER MEMBRANE PROTEIN YJIG"/>
    <property type="match status" value="1"/>
</dbReference>
<feature type="transmembrane region" description="Helical" evidence="1">
    <location>
        <begin position="88"/>
        <end position="110"/>
    </location>
</feature>
<comment type="caution">
    <text evidence="3">The sequence shown here is derived from an EMBL/GenBank/DDBJ whole genome shotgun (WGS) entry which is preliminary data.</text>
</comment>
<dbReference type="GO" id="GO:0005886">
    <property type="term" value="C:plasma membrane"/>
    <property type="evidence" value="ECO:0007669"/>
    <property type="project" value="TreeGrafter"/>
</dbReference>
<name>N2BAP0_9FIRM</name>
<feature type="transmembrane region" description="Helical" evidence="1">
    <location>
        <begin position="45"/>
        <end position="68"/>
    </location>
</feature>
<dbReference type="EMBL" id="AQFT01000039">
    <property type="protein sequence ID" value="EMZ33809.1"/>
    <property type="molecule type" value="Genomic_DNA"/>
</dbReference>
<feature type="transmembrane region" description="Helical" evidence="1">
    <location>
        <begin position="6"/>
        <end position="25"/>
    </location>
</feature>
<protein>
    <recommendedName>
        <fullName evidence="2">Nucleoside transporter/FeoB GTPase Gate domain-containing protein</fullName>
    </recommendedName>
</protein>
<dbReference type="Proteomes" id="UP000012589">
    <property type="component" value="Unassembled WGS sequence"/>
</dbReference>
<sequence>MKLLLFLSDTIIPLLIFYIIGTGLLQKQNIYEEFIHGAEDGFRTVIKIMPTLIGLMVAVGILRASGLLDAVSSVFGNLIGNRFIPGEIIPVFIVRLFSNSAATGLVLDIFKKYGTDSLLGCICSIMMSSTETVFYTMSVYFMSVKIKKTRWTLTGAMLAAMAGAIASIILAEKM</sequence>
<dbReference type="HOGENOM" id="CLU_127717_0_0_9"/>
<dbReference type="Pfam" id="PF07670">
    <property type="entry name" value="Gate"/>
    <property type="match status" value="1"/>
</dbReference>
<organism evidence="3 4">
    <name type="scientific">Eubacterium plexicaudatum ASF492</name>
    <dbReference type="NCBI Taxonomy" id="1235802"/>
    <lineage>
        <taxon>Bacteria</taxon>
        <taxon>Bacillati</taxon>
        <taxon>Bacillota</taxon>
        <taxon>Clostridia</taxon>
        <taxon>Eubacteriales</taxon>
        <taxon>Eubacteriaceae</taxon>
        <taxon>Eubacterium</taxon>
    </lineage>
</organism>
<evidence type="ECO:0000313" key="3">
    <source>
        <dbReference type="EMBL" id="EMZ33809.1"/>
    </source>
</evidence>
<keyword evidence="4" id="KW-1185">Reference proteome</keyword>
<evidence type="ECO:0000259" key="2">
    <source>
        <dbReference type="Pfam" id="PF07670"/>
    </source>
</evidence>
<keyword evidence="1" id="KW-0472">Membrane</keyword>
<reference evidence="3 4" key="1">
    <citation type="journal article" date="2014" name="Genome Announc.">
        <title>Draft genome sequences of the altered schaedler flora, a defined bacterial community from gnotobiotic mice.</title>
        <authorList>
            <person name="Wannemuehler M.J."/>
            <person name="Overstreet A.M."/>
            <person name="Ward D.V."/>
            <person name="Phillips G.J."/>
        </authorList>
    </citation>
    <scope>NUCLEOTIDE SEQUENCE [LARGE SCALE GENOMIC DNA]</scope>
    <source>
        <strain evidence="3 4">ASF492</strain>
    </source>
</reference>
<feature type="transmembrane region" description="Helical" evidence="1">
    <location>
        <begin position="153"/>
        <end position="171"/>
    </location>
</feature>
<proteinExistence type="predicted"/>
<dbReference type="AlphaFoldDB" id="N2BAP0"/>
<dbReference type="eggNOG" id="COG0700">
    <property type="taxonomic scope" value="Bacteria"/>
</dbReference>
<dbReference type="InterPro" id="IPR011642">
    <property type="entry name" value="Gate_dom"/>
</dbReference>
<dbReference type="PATRIC" id="fig|1235802.3.peg.1439"/>
<dbReference type="PANTHER" id="PTHR35793:SF2">
    <property type="entry name" value="INNER MEMBRANE PROTEIN YJIG"/>
    <property type="match status" value="1"/>
</dbReference>
<dbReference type="OrthoDB" id="9805623at2"/>
<keyword evidence="1" id="KW-0812">Transmembrane</keyword>
<evidence type="ECO:0000256" key="1">
    <source>
        <dbReference type="SAM" id="Phobius"/>
    </source>
</evidence>
<dbReference type="STRING" id="1235802.C823_01349"/>
<dbReference type="InterPro" id="IPR052549">
    <property type="entry name" value="SpmB"/>
</dbReference>
<feature type="transmembrane region" description="Helical" evidence="1">
    <location>
        <begin position="117"/>
        <end position="141"/>
    </location>
</feature>
<keyword evidence="1" id="KW-1133">Transmembrane helix</keyword>
<accession>N2BAP0</accession>
<feature type="domain" description="Nucleoside transporter/FeoB GTPase Gate" evidence="2">
    <location>
        <begin position="45"/>
        <end position="146"/>
    </location>
</feature>
<evidence type="ECO:0000313" key="4">
    <source>
        <dbReference type="Proteomes" id="UP000012589"/>
    </source>
</evidence>
<gene>
    <name evidence="3" type="ORF">C823_01349</name>
</gene>